<dbReference type="Proteomes" id="UP000694562">
    <property type="component" value="Unplaced"/>
</dbReference>
<dbReference type="Gene3D" id="2.60.40.150">
    <property type="entry name" value="C2 domain"/>
    <property type="match status" value="1"/>
</dbReference>
<reference evidence="2" key="1">
    <citation type="submission" date="2025-08" db="UniProtKB">
        <authorList>
            <consortium name="Ensembl"/>
        </authorList>
    </citation>
    <scope>IDENTIFICATION</scope>
</reference>
<protein>
    <recommendedName>
        <fullName evidence="1">C2 domain-containing protein</fullName>
    </recommendedName>
</protein>
<proteinExistence type="predicted"/>
<dbReference type="AlphaFoldDB" id="A0A8C4UCQ1"/>
<dbReference type="InterPro" id="IPR035892">
    <property type="entry name" value="C2_domain_sf"/>
</dbReference>
<reference evidence="2" key="2">
    <citation type="submission" date="2025-09" db="UniProtKB">
        <authorList>
            <consortium name="Ensembl"/>
        </authorList>
    </citation>
    <scope>IDENTIFICATION</scope>
</reference>
<dbReference type="OMA" id="GGHSRFK"/>
<dbReference type="CDD" id="cd04048">
    <property type="entry name" value="C2A_Copine"/>
    <property type="match status" value="1"/>
</dbReference>
<evidence type="ECO:0000313" key="3">
    <source>
        <dbReference type="Proteomes" id="UP000694562"/>
    </source>
</evidence>
<dbReference type="GO" id="GO:0005544">
    <property type="term" value="F:calcium-dependent phospholipid binding"/>
    <property type="evidence" value="ECO:0007669"/>
    <property type="project" value="InterPro"/>
</dbReference>
<feature type="domain" description="C2" evidence="1">
    <location>
        <begin position="1"/>
        <end position="118"/>
    </location>
</feature>
<sequence length="153" mass="17172">MAGCVSRVELSVSCRSLLDRDLGSRSDPPLRQPLLLTTSGFASVFAQLDRTERIQNCQNLDFCKNLVVDCYFEKVQKLKFGVYDTDNKCFDLSDDDYLGGIKFTLGQVVSSSVFTWPLGLKQGKPAGKGTVTVNKVFVWKKWFLIFHMLSGTK</sequence>
<keyword evidence="3" id="KW-1185">Reference proteome</keyword>
<dbReference type="OrthoDB" id="5855668at2759"/>
<evidence type="ECO:0000313" key="2">
    <source>
        <dbReference type="Ensembl" id="ENSFTIP00000009674.1"/>
    </source>
</evidence>
<evidence type="ECO:0000259" key="1">
    <source>
        <dbReference type="PROSITE" id="PS50004"/>
    </source>
</evidence>
<dbReference type="GO" id="GO:0071277">
    <property type="term" value="P:cellular response to calcium ion"/>
    <property type="evidence" value="ECO:0007669"/>
    <property type="project" value="TreeGrafter"/>
</dbReference>
<accession>A0A8C4UCQ1</accession>
<name>A0A8C4UCQ1_FALTI</name>
<dbReference type="PROSITE" id="PS50004">
    <property type="entry name" value="C2"/>
    <property type="match status" value="1"/>
</dbReference>
<dbReference type="GO" id="GO:1903265">
    <property type="term" value="P:positive regulation of tumor necrosis factor-mediated signaling pathway"/>
    <property type="evidence" value="ECO:0007669"/>
    <property type="project" value="TreeGrafter"/>
</dbReference>
<dbReference type="InterPro" id="IPR045052">
    <property type="entry name" value="Copine"/>
</dbReference>
<dbReference type="GO" id="GO:0043122">
    <property type="term" value="P:regulation of canonical NF-kappaB signal transduction"/>
    <property type="evidence" value="ECO:0007669"/>
    <property type="project" value="TreeGrafter"/>
</dbReference>
<dbReference type="InterPro" id="IPR000008">
    <property type="entry name" value="C2_dom"/>
</dbReference>
<dbReference type="PANTHER" id="PTHR10857">
    <property type="entry name" value="COPINE"/>
    <property type="match status" value="1"/>
</dbReference>
<dbReference type="PANTHER" id="PTHR10857:SF2">
    <property type="entry name" value="COPINE-1"/>
    <property type="match status" value="1"/>
</dbReference>
<dbReference type="FunFam" id="2.60.40.150:FF:000099">
    <property type="entry name" value="Copine 3"/>
    <property type="match status" value="1"/>
</dbReference>
<dbReference type="SUPFAM" id="SSF49562">
    <property type="entry name" value="C2 domain (Calcium/lipid-binding domain, CaLB)"/>
    <property type="match status" value="1"/>
</dbReference>
<dbReference type="Ensembl" id="ENSFTIT00000010106.1">
    <property type="protein sequence ID" value="ENSFTIP00000009674.1"/>
    <property type="gene ID" value="ENSFTIG00000006539.1"/>
</dbReference>
<dbReference type="Pfam" id="PF00168">
    <property type="entry name" value="C2"/>
    <property type="match status" value="1"/>
</dbReference>
<dbReference type="GO" id="GO:0005886">
    <property type="term" value="C:plasma membrane"/>
    <property type="evidence" value="ECO:0007669"/>
    <property type="project" value="TreeGrafter"/>
</dbReference>
<organism evidence="2 3">
    <name type="scientific">Falco tinnunculus</name>
    <name type="common">Common kestrel</name>
    <dbReference type="NCBI Taxonomy" id="100819"/>
    <lineage>
        <taxon>Eukaryota</taxon>
        <taxon>Metazoa</taxon>
        <taxon>Chordata</taxon>
        <taxon>Craniata</taxon>
        <taxon>Vertebrata</taxon>
        <taxon>Euteleostomi</taxon>
        <taxon>Archelosauria</taxon>
        <taxon>Archosauria</taxon>
        <taxon>Dinosauria</taxon>
        <taxon>Saurischia</taxon>
        <taxon>Theropoda</taxon>
        <taxon>Coelurosauria</taxon>
        <taxon>Aves</taxon>
        <taxon>Neognathae</taxon>
        <taxon>Neoaves</taxon>
        <taxon>Telluraves</taxon>
        <taxon>Australaves</taxon>
        <taxon>Falconiformes</taxon>
        <taxon>Falconidae</taxon>
        <taxon>Falco</taxon>
    </lineage>
</organism>